<organism evidence="1 2">
    <name type="scientific">Bauhinia variegata</name>
    <name type="common">Purple orchid tree</name>
    <name type="synonym">Phanera variegata</name>
    <dbReference type="NCBI Taxonomy" id="167791"/>
    <lineage>
        <taxon>Eukaryota</taxon>
        <taxon>Viridiplantae</taxon>
        <taxon>Streptophyta</taxon>
        <taxon>Embryophyta</taxon>
        <taxon>Tracheophyta</taxon>
        <taxon>Spermatophyta</taxon>
        <taxon>Magnoliopsida</taxon>
        <taxon>eudicotyledons</taxon>
        <taxon>Gunneridae</taxon>
        <taxon>Pentapetalae</taxon>
        <taxon>rosids</taxon>
        <taxon>fabids</taxon>
        <taxon>Fabales</taxon>
        <taxon>Fabaceae</taxon>
        <taxon>Cercidoideae</taxon>
        <taxon>Cercideae</taxon>
        <taxon>Bauhiniinae</taxon>
        <taxon>Bauhinia</taxon>
    </lineage>
</organism>
<dbReference type="Proteomes" id="UP000828941">
    <property type="component" value="Chromosome 5"/>
</dbReference>
<dbReference type="EMBL" id="CM039430">
    <property type="protein sequence ID" value="KAI4344751.1"/>
    <property type="molecule type" value="Genomic_DNA"/>
</dbReference>
<reference evidence="1 2" key="1">
    <citation type="journal article" date="2022" name="DNA Res.">
        <title>Chromosomal-level genome assembly of the orchid tree Bauhinia variegata (Leguminosae; Cercidoideae) supports the allotetraploid origin hypothesis of Bauhinia.</title>
        <authorList>
            <person name="Zhong Y."/>
            <person name="Chen Y."/>
            <person name="Zheng D."/>
            <person name="Pang J."/>
            <person name="Liu Y."/>
            <person name="Luo S."/>
            <person name="Meng S."/>
            <person name="Qian L."/>
            <person name="Wei D."/>
            <person name="Dai S."/>
            <person name="Zhou R."/>
        </authorList>
    </citation>
    <scope>NUCLEOTIDE SEQUENCE [LARGE SCALE GENOMIC DNA]</scope>
    <source>
        <strain evidence="1">BV-YZ2020</strain>
    </source>
</reference>
<evidence type="ECO:0000313" key="2">
    <source>
        <dbReference type="Proteomes" id="UP000828941"/>
    </source>
</evidence>
<comment type="caution">
    <text evidence="1">The sequence shown here is derived from an EMBL/GenBank/DDBJ whole genome shotgun (WGS) entry which is preliminary data.</text>
</comment>
<accession>A0ACB9P8P5</accession>
<gene>
    <name evidence="1" type="ORF">L6164_011942</name>
</gene>
<protein>
    <submittedName>
        <fullName evidence="1">Uncharacterized protein</fullName>
    </submittedName>
</protein>
<sequence>MPWMFHCHVGTSAFSGSNRVSEAHQSTAGYLSLILAPFSFSPNWVSVPHCHCGVTPRCSYNFIGWNQK</sequence>
<keyword evidence="2" id="KW-1185">Reference proteome</keyword>
<proteinExistence type="predicted"/>
<evidence type="ECO:0000313" key="1">
    <source>
        <dbReference type="EMBL" id="KAI4344751.1"/>
    </source>
</evidence>
<name>A0ACB9P8P5_BAUVA</name>